<dbReference type="AlphaFoldDB" id="A0AAV0Y3Y4"/>
<name>A0AAV0Y3Y4_9HEMI</name>
<dbReference type="Proteomes" id="UP001160148">
    <property type="component" value="Unassembled WGS sequence"/>
</dbReference>
<feature type="region of interest" description="Disordered" evidence="1">
    <location>
        <begin position="89"/>
        <end position="121"/>
    </location>
</feature>
<gene>
    <name evidence="2" type="ORF">MEUPH1_LOCUS28443</name>
</gene>
<keyword evidence="3" id="KW-1185">Reference proteome</keyword>
<sequence>MPRLPNLPLKQKNKNKNNNNTQSTHLNTTNDHEDVIENIDDDSTSWTLVQPTKDGKLCHSSSSEQNSPQTPLNKNKKFFFSANRYEVLSSNDHEPILPTTDSTNNSYKKPDASLNVEPKTA</sequence>
<feature type="compositionally biased region" description="Polar residues" evidence="1">
    <location>
        <begin position="59"/>
        <end position="73"/>
    </location>
</feature>
<evidence type="ECO:0000313" key="3">
    <source>
        <dbReference type="Proteomes" id="UP001160148"/>
    </source>
</evidence>
<evidence type="ECO:0000313" key="2">
    <source>
        <dbReference type="EMBL" id="CAI6374867.1"/>
    </source>
</evidence>
<protein>
    <submittedName>
        <fullName evidence="2">Uncharacterized protein</fullName>
    </submittedName>
</protein>
<reference evidence="2 3" key="1">
    <citation type="submission" date="2023-01" db="EMBL/GenBank/DDBJ databases">
        <authorList>
            <person name="Whitehead M."/>
        </authorList>
    </citation>
    <scope>NUCLEOTIDE SEQUENCE [LARGE SCALE GENOMIC DNA]</scope>
</reference>
<evidence type="ECO:0000256" key="1">
    <source>
        <dbReference type="SAM" id="MobiDB-lite"/>
    </source>
</evidence>
<comment type="caution">
    <text evidence="2">The sequence shown here is derived from an EMBL/GenBank/DDBJ whole genome shotgun (WGS) entry which is preliminary data.</text>
</comment>
<organism evidence="2 3">
    <name type="scientific">Macrosiphum euphorbiae</name>
    <name type="common">potato aphid</name>
    <dbReference type="NCBI Taxonomy" id="13131"/>
    <lineage>
        <taxon>Eukaryota</taxon>
        <taxon>Metazoa</taxon>
        <taxon>Ecdysozoa</taxon>
        <taxon>Arthropoda</taxon>
        <taxon>Hexapoda</taxon>
        <taxon>Insecta</taxon>
        <taxon>Pterygota</taxon>
        <taxon>Neoptera</taxon>
        <taxon>Paraneoptera</taxon>
        <taxon>Hemiptera</taxon>
        <taxon>Sternorrhyncha</taxon>
        <taxon>Aphidomorpha</taxon>
        <taxon>Aphidoidea</taxon>
        <taxon>Aphididae</taxon>
        <taxon>Macrosiphini</taxon>
        <taxon>Macrosiphum</taxon>
    </lineage>
</organism>
<accession>A0AAV0Y3Y4</accession>
<dbReference type="EMBL" id="CARXXK010001250">
    <property type="protein sequence ID" value="CAI6374867.1"/>
    <property type="molecule type" value="Genomic_DNA"/>
</dbReference>
<proteinExistence type="predicted"/>
<feature type="compositionally biased region" description="Low complexity" evidence="1">
    <location>
        <begin position="1"/>
        <end position="29"/>
    </location>
</feature>
<feature type="region of interest" description="Disordered" evidence="1">
    <location>
        <begin position="1"/>
        <end position="75"/>
    </location>
</feature>